<dbReference type="Proteomes" id="UP001164286">
    <property type="component" value="Unassembled WGS sequence"/>
</dbReference>
<dbReference type="EMBL" id="JAKWFO010000005">
    <property type="protein sequence ID" value="KAI9636653.1"/>
    <property type="molecule type" value="Genomic_DNA"/>
</dbReference>
<dbReference type="PANTHER" id="PTHR23241">
    <property type="entry name" value="LATE EMBRYOGENESIS ABUNDANT PLANTS LEA-RELATED"/>
    <property type="match status" value="1"/>
</dbReference>
<dbReference type="GO" id="GO:0016020">
    <property type="term" value="C:membrane"/>
    <property type="evidence" value="ECO:0007669"/>
    <property type="project" value="UniProtKB-SubCell"/>
</dbReference>
<evidence type="ECO:0000256" key="2">
    <source>
        <dbReference type="ARBA" id="ARBA00022692"/>
    </source>
</evidence>
<name>A0AA38H963_9TREE</name>
<dbReference type="PANTHER" id="PTHR23241:SF102">
    <property type="entry name" value="LD23009P"/>
    <property type="match status" value="1"/>
</dbReference>
<reference evidence="7" key="1">
    <citation type="journal article" date="2022" name="G3 (Bethesda)">
        <title>High quality genome of the basidiomycete yeast Dioszegia hungarica PDD-24b-2 isolated from cloud water.</title>
        <authorList>
            <person name="Jarrige D."/>
            <person name="Haridas S."/>
            <person name="Bleykasten-Grosshans C."/>
            <person name="Joly M."/>
            <person name="Nadalig T."/>
            <person name="Sancelme M."/>
            <person name="Vuilleumier S."/>
            <person name="Grigoriev I.V."/>
            <person name="Amato P."/>
            <person name="Bringel F."/>
        </authorList>
    </citation>
    <scope>NUCLEOTIDE SEQUENCE</scope>
    <source>
        <strain evidence="7">PDD-24b-2</strain>
    </source>
</reference>
<dbReference type="Pfam" id="PF13664">
    <property type="entry name" value="DUF4149"/>
    <property type="match status" value="1"/>
</dbReference>
<keyword evidence="3 5" id="KW-1133">Transmembrane helix</keyword>
<keyword evidence="4 5" id="KW-0472">Membrane</keyword>
<evidence type="ECO:0000313" key="7">
    <source>
        <dbReference type="EMBL" id="KAI9636653.1"/>
    </source>
</evidence>
<evidence type="ECO:0000256" key="3">
    <source>
        <dbReference type="ARBA" id="ARBA00022989"/>
    </source>
</evidence>
<evidence type="ECO:0000256" key="1">
    <source>
        <dbReference type="ARBA" id="ARBA00004370"/>
    </source>
</evidence>
<gene>
    <name evidence="7" type="ORF">MKK02DRAFT_45358</name>
</gene>
<keyword evidence="8" id="KW-1185">Reference proteome</keyword>
<protein>
    <recommendedName>
        <fullName evidence="6">TMEM205-like domain-containing protein</fullName>
    </recommendedName>
</protein>
<feature type="domain" description="TMEM205-like" evidence="6">
    <location>
        <begin position="19"/>
        <end position="130"/>
    </location>
</feature>
<organism evidence="7 8">
    <name type="scientific">Dioszegia hungarica</name>
    <dbReference type="NCBI Taxonomy" id="4972"/>
    <lineage>
        <taxon>Eukaryota</taxon>
        <taxon>Fungi</taxon>
        <taxon>Dikarya</taxon>
        <taxon>Basidiomycota</taxon>
        <taxon>Agaricomycotina</taxon>
        <taxon>Tremellomycetes</taxon>
        <taxon>Tremellales</taxon>
        <taxon>Bulleribasidiaceae</taxon>
        <taxon>Dioszegia</taxon>
    </lineage>
</organism>
<dbReference type="InterPro" id="IPR025423">
    <property type="entry name" value="TMEM205-like"/>
</dbReference>
<dbReference type="RefSeq" id="XP_052946430.1">
    <property type="nucleotide sequence ID" value="XM_053093373.1"/>
</dbReference>
<sequence>MTALQTALAPFTLKGFYLLTWGTTLGANVWNTVSGYRTYKTLPRATFGTLQSRLTPLYFSFSTLSSAALLLTHLYFHPALISFSSFFGPLNWRSSEEGRQGLLILGALVPQAVNWFYAGPKATEKMFARHRLEKMEGKSYDEASPSEAMQKLNKSFAGLHGLVSSLNTVSFISLAGLGLAVSM</sequence>
<comment type="caution">
    <text evidence="7">The sequence shown here is derived from an EMBL/GenBank/DDBJ whole genome shotgun (WGS) entry which is preliminary data.</text>
</comment>
<keyword evidence="2 5" id="KW-0812">Transmembrane</keyword>
<feature type="transmembrane region" description="Helical" evidence="5">
    <location>
        <begin position="16"/>
        <end position="36"/>
    </location>
</feature>
<comment type="subcellular location">
    <subcellularLocation>
        <location evidence="1">Membrane</location>
    </subcellularLocation>
</comment>
<evidence type="ECO:0000256" key="5">
    <source>
        <dbReference type="SAM" id="Phobius"/>
    </source>
</evidence>
<evidence type="ECO:0000256" key="4">
    <source>
        <dbReference type="ARBA" id="ARBA00023136"/>
    </source>
</evidence>
<dbReference type="AlphaFoldDB" id="A0AA38H963"/>
<accession>A0AA38H963</accession>
<dbReference type="InterPro" id="IPR053009">
    <property type="entry name" value="Xanthocillin_Biosynth-Assoc"/>
</dbReference>
<evidence type="ECO:0000259" key="6">
    <source>
        <dbReference type="Pfam" id="PF13664"/>
    </source>
</evidence>
<dbReference type="GeneID" id="77732578"/>
<feature type="transmembrane region" description="Helical" evidence="5">
    <location>
        <begin position="159"/>
        <end position="181"/>
    </location>
</feature>
<evidence type="ECO:0000313" key="8">
    <source>
        <dbReference type="Proteomes" id="UP001164286"/>
    </source>
</evidence>
<proteinExistence type="predicted"/>
<feature type="transmembrane region" description="Helical" evidence="5">
    <location>
        <begin position="57"/>
        <end position="81"/>
    </location>
</feature>